<evidence type="ECO:0000256" key="1">
    <source>
        <dbReference type="SAM" id="MobiDB-lite"/>
    </source>
</evidence>
<feature type="region of interest" description="Disordered" evidence="1">
    <location>
        <begin position="124"/>
        <end position="155"/>
    </location>
</feature>
<sequence length="403" mass="42990">MSRGPESTVMELQPLEKKGPKASRPSTLDPIPQTPNTSAESVKVQSGESGVPEVMVSSGGVLSTASATASTSRITGKRAFFKRSKTSHTLLGGKGGTSTLFSVQEPRIFAGRFLTGKLLSPQKSKSVATESGAKGKGESVRSPPAHVASSSGSSGSMRYLVQRRSSYQVELDLEPSAVSSFIAPLKLPQPIQAPQIPKRRCSLTLPYPCLYGSWQFAGRQSNSGEIPSNSSQGKSQVSLAESVSTHSDTGMIGVTRTHSGKKNSTSGPGNNNGSSPITALPLSPGSFGNSHRGHREITLVAQNFQRIPMKDFAAEVRASRDVTKFLNQAVLFMDVNENNMDSIVDLMLCKILDADEPTVSIEEAKSVLFTHDSGLPSSSHFAFLALYSSASKAQKICWLKFFF</sequence>
<protein>
    <submittedName>
        <fullName evidence="2">Uncharacterized protein</fullName>
    </submittedName>
</protein>
<accession>A0A7R8X1A2</accession>
<proteinExistence type="predicted"/>
<feature type="region of interest" description="Disordered" evidence="1">
    <location>
        <begin position="221"/>
        <end position="282"/>
    </location>
</feature>
<dbReference type="EMBL" id="LR899573">
    <property type="protein sequence ID" value="CAD7240722.1"/>
    <property type="molecule type" value="Genomic_DNA"/>
</dbReference>
<evidence type="ECO:0000313" key="2">
    <source>
        <dbReference type="EMBL" id="CAD7240722.1"/>
    </source>
</evidence>
<feature type="compositionally biased region" description="Low complexity" evidence="1">
    <location>
        <begin position="262"/>
        <end position="276"/>
    </location>
</feature>
<dbReference type="EMBL" id="CAJPEV010000056">
    <property type="protein sequence ID" value="CAG0879748.1"/>
    <property type="molecule type" value="Genomic_DNA"/>
</dbReference>
<keyword evidence="3" id="KW-1185">Reference proteome</keyword>
<dbReference type="AlphaFoldDB" id="A0A7R8X1A2"/>
<name>A0A7R8X1A2_9CRUS</name>
<feature type="compositionally biased region" description="Polar residues" evidence="1">
    <location>
        <begin position="34"/>
        <end position="48"/>
    </location>
</feature>
<evidence type="ECO:0000313" key="3">
    <source>
        <dbReference type="Proteomes" id="UP000677054"/>
    </source>
</evidence>
<dbReference type="OrthoDB" id="1735926at2759"/>
<reference evidence="2" key="1">
    <citation type="submission" date="2020-11" db="EMBL/GenBank/DDBJ databases">
        <authorList>
            <person name="Tran Van P."/>
        </authorList>
    </citation>
    <scope>NUCLEOTIDE SEQUENCE</scope>
</reference>
<gene>
    <name evidence="2" type="ORF">DSTB1V02_LOCUS734</name>
</gene>
<feature type="region of interest" description="Disordered" evidence="1">
    <location>
        <begin position="1"/>
        <end position="55"/>
    </location>
</feature>
<feature type="compositionally biased region" description="Polar residues" evidence="1">
    <location>
        <begin position="221"/>
        <end position="248"/>
    </location>
</feature>
<dbReference type="Proteomes" id="UP000677054">
    <property type="component" value="Unassembled WGS sequence"/>
</dbReference>
<organism evidence="2">
    <name type="scientific">Darwinula stevensoni</name>
    <dbReference type="NCBI Taxonomy" id="69355"/>
    <lineage>
        <taxon>Eukaryota</taxon>
        <taxon>Metazoa</taxon>
        <taxon>Ecdysozoa</taxon>
        <taxon>Arthropoda</taxon>
        <taxon>Crustacea</taxon>
        <taxon>Oligostraca</taxon>
        <taxon>Ostracoda</taxon>
        <taxon>Podocopa</taxon>
        <taxon>Podocopida</taxon>
        <taxon>Darwinulocopina</taxon>
        <taxon>Darwinuloidea</taxon>
        <taxon>Darwinulidae</taxon>
        <taxon>Darwinula</taxon>
    </lineage>
</organism>